<dbReference type="EMBL" id="JAMSHJ010000004">
    <property type="protein sequence ID" value="KAI5423113.1"/>
    <property type="molecule type" value="Genomic_DNA"/>
</dbReference>
<organism evidence="1 2">
    <name type="scientific">Pisum sativum</name>
    <name type="common">Garden pea</name>
    <name type="synonym">Lathyrus oleraceus</name>
    <dbReference type="NCBI Taxonomy" id="3888"/>
    <lineage>
        <taxon>Eukaryota</taxon>
        <taxon>Viridiplantae</taxon>
        <taxon>Streptophyta</taxon>
        <taxon>Embryophyta</taxon>
        <taxon>Tracheophyta</taxon>
        <taxon>Spermatophyta</taxon>
        <taxon>Magnoliopsida</taxon>
        <taxon>eudicotyledons</taxon>
        <taxon>Gunneridae</taxon>
        <taxon>Pentapetalae</taxon>
        <taxon>rosids</taxon>
        <taxon>fabids</taxon>
        <taxon>Fabales</taxon>
        <taxon>Fabaceae</taxon>
        <taxon>Papilionoideae</taxon>
        <taxon>50 kb inversion clade</taxon>
        <taxon>NPAAA clade</taxon>
        <taxon>Hologalegina</taxon>
        <taxon>IRL clade</taxon>
        <taxon>Fabeae</taxon>
        <taxon>Lathyrus</taxon>
    </lineage>
</organism>
<evidence type="ECO:0000313" key="1">
    <source>
        <dbReference type="EMBL" id="KAI5423113.1"/>
    </source>
</evidence>
<comment type="caution">
    <text evidence="1">The sequence shown here is derived from an EMBL/GenBank/DDBJ whole genome shotgun (WGS) entry which is preliminary data.</text>
</comment>
<name>A0A9D5AV76_PEA</name>
<evidence type="ECO:0000313" key="2">
    <source>
        <dbReference type="Proteomes" id="UP001058974"/>
    </source>
</evidence>
<dbReference type="AlphaFoldDB" id="A0A9D5AV76"/>
<sequence>MNEPIKGNITCSLGDGTSIPFWTVAWTRSVNLAVRFTKLFRVSISKNNVVADMGSWQHSRWCSGDLGIKSELGNFSLSLLQNLLAHNKKKSFKLGVKPPH</sequence>
<accession>A0A9D5AV76</accession>
<reference evidence="1 2" key="1">
    <citation type="journal article" date="2022" name="Nat. Genet.">
        <title>Improved pea reference genome and pan-genome highlight genomic features and evolutionary characteristics.</title>
        <authorList>
            <person name="Yang T."/>
            <person name="Liu R."/>
            <person name="Luo Y."/>
            <person name="Hu S."/>
            <person name="Wang D."/>
            <person name="Wang C."/>
            <person name="Pandey M.K."/>
            <person name="Ge S."/>
            <person name="Xu Q."/>
            <person name="Li N."/>
            <person name="Li G."/>
            <person name="Huang Y."/>
            <person name="Saxena R.K."/>
            <person name="Ji Y."/>
            <person name="Li M."/>
            <person name="Yan X."/>
            <person name="He Y."/>
            <person name="Liu Y."/>
            <person name="Wang X."/>
            <person name="Xiang C."/>
            <person name="Varshney R.K."/>
            <person name="Ding H."/>
            <person name="Gao S."/>
            <person name="Zong X."/>
        </authorList>
    </citation>
    <scope>NUCLEOTIDE SEQUENCE [LARGE SCALE GENOMIC DNA]</scope>
    <source>
        <strain evidence="1 2">cv. Zhongwan 6</strain>
    </source>
</reference>
<keyword evidence="2" id="KW-1185">Reference proteome</keyword>
<dbReference type="Gramene" id="Psat04G0620000-T1">
    <property type="protein sequence ID" value="KAI5423113.1"/>
    <property type="gene ID" value="KIW84_046200"/>
</dbReference>
<dbReference type="Proteomes" id="UP001058974">
    <property type="component" value="Chromosome 4"/>
</dbReference>
<protein>
    <submittedName>
        <fullName evidence="1">Uncharacterized protein</fullName>
    </submittedName>
</protein>
<gene>
    <name evidence="1" type="ORF">KIW84_046200</name>
</gene>
<proteinExistence type="predicted"/>